<dbReference type="EMBL" id="CAACVJ010000053">
    <property type="protein sequence ID" value="VEP12383.1"/>
    <property type="molecule type" value="Genomic_DNA"/>
</dbReference>
<dbReference type="Gene3D" id="3.30.565.10">
    <property type="entry name" value="Histidine kinase-like ATPase, C-terminal domain"/>
    <property type="match status" value="1"/>
</dbReference>
<gene>
    <name evidence="8" type="ORF">H1P_1460018</name>
</gene>
<dbReference type="Gene3D" id="1.10.287.130">
    <property type="match status" value="1"/>
</dbReference>
<evidence type="ECO:0000256" key="6">
    <source>
        <dbReference type="ARBA" id="ARBA00023012"/>
    </source>
</evidence>
<dbReference type="PROSITE" id="PS50109">
    <property type="entry name" value="HIS_KIN"/>
    <property type="match status" value="1"/>
</dbReference>
<dbReference type="SMART" id="SM00388">
    <property type="entry name" value="HisKA"/>
    <property type="match status" value="1"/>
</dbReference>
<keyword evidence="5 8" id="KW-0418">Kinase</keyword>
<accession>A0A563VM24</accession>
<sequence>MAGVEFIIGLTVGLGVCVWQHYHWKKRLKKLIKSVSNQDDRSISMPPLYLLRREVDKLDWERRQAVQERDNWQRLIDRAPIGYLLVDEENQLLWCNQQARTLLKLDRWRWGEVRLLLELVRSYELDLLIERTRKSQQSQEKEWVFYFTRHASAQDEDFPSFDNQVSSKTVQAIALCGHSFPLPGRQVGVFLINRQPIVELSRSRDRTVSDLSHELKTPLTSISLVAENLLDRLQNPERRWVEQMLKETNRLTNLVQEWLELTRLEADPTKVLKYESINVHEIIDSVWQTLEPIAKKKQVTLTQIGDYSISIDGDKSRLIQVFLNLLDNALKHSPVEGEIVVSLDSDCCKLEESREDEVSSIEPQVIIDIVDSGTGFVSSDIPHVFERLYRGERSRNRKASDLSGSGLGLAIVQEIIQAHGGFIEAKNHPDLGGAWLRVKLPCDPKNPI</sequence>
<dbReference type="RefSeq" id="WP_144870358.1">
    <property type="nucleotide sequence ID" value="NZ_LR213897.1"/>
</dbReference>
<keyword evidence="4" id="KW-0808">Transferase</keyword>
<evidence type="ECO:0000256" key="1">
    <source>
        <dbReference type="ARBA" id="ARBA00000085"/>
    </source>
</evidence>
<dbReference type="GO" id="GO:0000155">
    <property type="term" value="F:phosphorelay sensor kinase activity"/>
    <property type="evidence" value="ECO:0007669"/>
    <property type="project" value="InterPro"/>
</dbReference>
<dbReference type="OrthoDB" id="9773956at2"/>
<dbReference type="InterPro" id="IPR036890">
    <property type="entry name" value="HATPase_C_sf"/>
</dbReference>
<evidence type="ECO:0000256" key="4">
    <source>
        <dbReference type="ARBA" id="ARBA00022679"/>
    </source>
</evidence>
<evidence type="ECO:0000256" key="3">
    <source>
        <dbReference type="ARBA" id="ARBA00022553"/>
    </source>
</evidence>
<dbReference type="InterPro" id="IPR036097">
    <property type="entry name" value="HisK_dim/P_sf"/>
</dbReference>
<keyword evidence="9" id="KW-1185">Reference proteome</keyword>
<dbReference type="InterPro" id="IPR003661">
    <property type="entry name" value="HisK_dim/P_dom"/>
</dbReference>
<reference evidence="8 9" key="1">
    <citation type="submission" date="2019-01" db="EMBL/GenBank/DDBJ databases">
        <authorList>
            <person name="Brito A."/>
        </authorList>
    </citation>
    <scope>NUCLEOTIDE SEQUENCE [LARGE SCALE GENOMIC DNA]</scope>
    <source>
        <strain evidence="8">1</strain>
    </source>
</reference>
<evidence type="ECO:0000313" key="9">
    <source>
        <dbReference type="Proteomes" id="UP000320055"/>
    </source>
</evidence>
<evidence type="ECO:0000259" key="7">
    <source>
        <dbReference type="PROSITE" id="PS50109"/>
    </source>
</evidence>
<evidence type="ECO:0000256" key="5">
    <source>
        <dbReference type="ARBA" id="ARBA00022777"/>
    </source>
</evidence>
<comment type="catalytic activity">
    <reaction evidence="1">
        <text>ATP + protein L-histidine = ADP + protein N-phospho-L-histidine.</text>
        <dbReference type="EC" id="2.7.13.3"/>
    </reaction>
</comment>
<name>A0A563VM24_9CYAN</name>
<dbReference type="GO" id="GO:0005886">
    <property type="term" value="C:plasma membrane"/>
    <property type="evidence" value="ECO:0007669"/>
    <property type="project" value="TreeGrafter"/>
</dbReference>
<evidence type="ECO:0000313" key="8">
    <source>
        <dbReference type="EMBL" id="VEP12383.1"/>
    </source>
</evidence>
<dbReference type="PANTHER" id="PTHR45453:SF1">
    <property type="entry name" value="PHOSPHATE REGULON SENSOR PROTEIN PHOR"/>
    <property type="match status" value="1"/>
</dbReference>
<dbReference type="PANTHER" id="PTHR45453">
    <property type="entry name" value="PHOSPHATE REGULON SENSOR PROTEIN PHOR"/>
    <property type="match status" value="1"/>
</dbReference>
<dbReference type="InterPro" id="IPR003594">
    <property type="entry name" value="HATPase_dom"/>
</dbReference>
<dbReference type="InterPro" id="IPR004358">
    <property type="entry name" value="Sig_transdc_His_kin-like_C"/>
</dbReference>
<dbReference type="EC" id="2.7.13.3" evidence="2"/>
<dbReference type="CDD" id="cd00082">
    <property type="entry name" value="HisKA"/>
    <property type="match status" value="1"/>
</dbReference>
<dbReference type="Pfam" id="PF13188">
    <property type="entry name" value="PAS_8"/>
    <property type="match status" value="1"/>
</dbReference>
<dbReference type="SUPFAM" id="SSF47384">
    <property type="entry name" value="Homodimeric domain of signal transducing histidine kinase"/>
    <property type="match status" value="1"/>
</dbReference>
<proteinExistence type="predicted"/>
<keyword evidence="6" id="KW-0902">Two-component regulatory system</keyword>
<dbReference type="InterPro" id="IPR005467">
    <property type="entry name" value="His_kinase_dom"/>
</dbReference>
<dbReference type="InterPro" id="IPR000014">
    <property type="entry name" value="PAS"/>
</dbReference>
<dbReference type="SMART" id="SM00387">
    <property type="entry name" value="HATPase_c"/>
    <property type="match status" value="1"/>
</dbReference>
<protein>
    <recommendedName>
        <fullName evidence="2">histidine kinase</fullName>
        <ecNumber evidence="2">2.7.13.3</ecNumber>
    </recommendedName>
</protein>
<dbReference type="Pfam" id="PF00512">
    <property type="entry name" value="HisKA"/>
    <property type="match status" value="1"/>
</dbReference>
<dbReference type="PRINTS" id="PR00344">
    <property type="entry name" value="BCTRLSENSOR"/>
</dbReference>
<keyword evidence="3" id="KW-0597">Phosphoprotein</keyword>
<dbReference type="GO" id="GO:0016036">
    <property type="term" value="P:cellular response to phosphate starvation"/>
    <property type="evidence" value="ECO:0007669"/>
    <property type="project" value="TreeGrafter"/>
</dbReference>
<dbReference type="CDD" id="cd00075">
    <property type="entry name" value="HATPase"/>
    <property type="match status" value="1"/>
</dbReference>
<dbReference type="SUPFAM" id="SSF55874">
    <property type="entry name" value="ATPase domain of HSP90 chaperone/DNA topoisomerase II/histidine kinase"/>
    <property type="match status" value="1"/>
</dbReference>
<dbReference type="InterPro" id="IPR050351">
    <property type="entry name" value="BphY/WalK/GraS-like"/>
</dbReference>
<dbReference type="GO" id="GO:0004721">
    <property type="term" value="F:phosphoprotein phosphatase activity"/>
    <property type="evidence" value="ECO:0007669"/>
    <property type="project" value="TreeGrafter"/>
</dbReference>
<evidence type="ECO:0000256" key="2">
    <source>
        <dbReference type="ARBA" id="ARBA00012438"/>
    </source>
</evidence>
<feature type="domain" description="Histidine kinase" evidence="7">
    <location>
        <begin position="210"/>
        <end position="444"/>
    </location>
</feature>
<organism evidence="8 9">
    <name type="scientific">Hyella patelloides LEGE 07179</name>
    <dbReference type="NCBI Taxonomy" id="945734"/>
    <lineage>
        <taxon>Bacteria</taxon>
        <taxon>Bacillati</taxon>
        <taxon>Cyanobacteriota</taxon>
        <taxon>Cyanophyceae</taxon>
        <taxon>Pleurocapsales</taxon>
        <taxon>Hyellaceae</taxon>
        <taxon>Hyella</taxon>
    </lineage>
</organism>
<dbReference type="AlphaFoldDB" id="A0A563VM24"/>
<dbReference type="Pfam" id="PF02518">
    <property type="entry name" value="HATPase_c"/>
    <property type="match status" value="1"/>
</dbReference>
<dbReference type="Proteomes" id="UP000320055">
    <property type="component" value="Unassembled WGS sequence"/>
</dbReference>